<protein>
    <submittedName>
        <fullName evidence="2">Helix-turn-helix domain-containing protein</fullName>
    </submittedName>
</protein>
<evidence type="ECO:0000259" key="1">
    <source>
        <dbReference type="PROSITE" id="PS50943"/>
    </source>
</evidence>
<dbReference type="SMART" id="SM00530">
    <property type="entry name" value="HTH_XRE"/>
    <property type="match status" value="1"/>
</dbReference>
<accession>A0ABY4ZYT6</accession>
<dbReference type="Proteomes" id="UP001057520">
    <property type="component" value="Chromosome"/>
</dbReference>
<evidence type="ECO:0000313" key="3">
    <source>
        <dbReference type="Proteomes" id="UP001057520"/>
    </source>
</evidence>
<dbReference type="InterPro" id="IPR001387">
    <property type="entry name" value="Cro/C1-type_HTH"/>
</dbReference>
<name>A0ABY4ZYT6_9CAUL</name>
<reference evidence="2 3" key="1">
    <citation type="submission" date="2022-04" db="EMBL/GenBank/DDBJ databases">
        <title>Genome sequence of soybean root-associated Caulobacter segnis RL271.</title>
        <authorList>
            <person name="Longley R."/>
            <person name="Bonito G."/>
            <person name="Trigodet F."/>
            <person name="Crosson S."/>
            <person name="Fiebig A."/>
        </authorList>
    </citation>
    <scope>NUCLEOTIDE SEQUENCE [LARGE SCALE GENOMIC DNA]</scope>
    <source>
        <strain evidence="2 3">RL271</strain>
    </source>
</reference>
<feature type="domain" description="HTH cro/C1-type" evidence="1">
    <location>
        <begin position="21"/>
        <end position="75"/>
    </location>
</feature>
<evidence type="ECO:0000313" key="2">
    <source>
        <dbReference type="EMBL" id="USQ97086.1"/>
    </source>
</evidence>
<dbReference type="PROSITE" id="PS50943">
    <property type="entry name" value="HTH_CROC1"/>
    <property type="match status" value="1"/>
</dbReference>
<dbReference type="EMBL" id="CP096040">
    <property type="protein sequence ID" value="USQ97086.1"/>
    <property type="molecule type" value="Genomic_DNA"/>
</dbReference>
<dbReference type="Gene3D" id="1.10.260.40">
    <property type="entry name" value="lambda repressor-like DNA-binding domains"/>
    <property type="match status" value="1"/>
</dbReference>
<proteinExistence type="predicted"/>
<sequence length="135" mass="15003">MAKDTDGRRASSVDHHVGARVRMRRKLIGVSQEQLADALELTFQQVQKYERGENRISASKLYRIASLLGTDVSYFFDGLPDPAEPDGPGAQADRAVHTFLQTAEGLQLAELFPRIAPGRVRRQLVDLVRVMADEA</sequence>
<dbReference type="SUPFAM" id="SSF47413">
    <property type="entry name" value="lambda repressor-like DNA-binding domains"/>
    <property type="match status" value="1"/>
</dbReference>
<organism evidence="2 3">
    <name type="scientific">Caulobacter segnis</name>
    <dbReference type="NCBI Taxonomy" id="88688"/>
    <lineage>
        <taxon>Bacteria</taxon>
        <taxon>Pseudomonadati</taxon>
        <taxon>Pseudomonadota</taxon>
        <taxon>Alphaproteobacteria</taxon>
        <taxon>Caulobacterales</taxon>
        <taxon>Caulobacteraceae</taxon>
        <taxon>Caulobacter</taxon>
    </lineage>
</organism>
<dbReference type="Pfam" id="PF01381">
    <property type="entry name" value="HTH_3"/>
    <property type="match status" value="1"/>
</dbReference>
<dbReference type="CDD" id="cd00093">
    <property type="entry name" value="HTH_XRE"/>
    <property type="match status" value="1"/>
</dbReference>
<keyword evidence="3" id="KW-1185">Reference proteome</keyword>
<gene>
    <name evidence="2" type="ORF">MZV50_05905</name>
</gene>
<dbReference type="InterPro" id="IPR010982">
    <property type="entry name" value="Lambda_DNA-bd_dom_sf"/>
</dbReference>